<feature type="compositionally biased region" description="Basic and acidic residues" evidence="1">
    <location>
        <begin position="47"/>
        <end position="58"/>
    </location>
</feature>
<evidence type="ECO:0000313" key="4">
    <source>
        <dbReference type="Proteomes" id="UP000094444"/>
    </source>
</evidence>
<keyword evidence="2" id="KW-1133">Transmembrane helix</keyword>
<feature type="compositionally biased region" description="Basic and acidic residues" evidence="1">
    <location>
        <begin position="233"/>
        <end position="269"/>
    </location>
</feature>
<keyword evidence="4" id="KW-1185">Reference proteome</keyword>
<feature type="compositionally biased region" description="Polar residues" evidence="1">
    <location>
        <begin position="281"/>
        <end position="293"/>
    </location>
</feature>
<reference evidence="3" key="1">
    <citation type="submission" date="2017-09" db="EMBL/GenBank/DDBJ databases">
        <title>Polyketide synthases of a Diaporthe helianthi virulent isolate.</title>
        <authorList>
            <person name="Baroncelli R."/>
        </authorList>
    </citation>
    <scope>NUCLEOTIDE SEQUENCE [LARGE SCALE GENOMIC DNA]</scope>
    <source>
        <strain evidence="3">7/96</strain>
    </source>
</reference>
<dbReference type="EMBL" id="MAVT02001227">
    <property type="protein sequence ID" value="POS71581.1"/>
    <property type="molecule type" value="Genomic_DNA"/>
</dbReference>
<feature type="compositionally biased region" description="Low complexity" evidence="1">
    <location>
        <begin position="312"/>
        <end position="323"/>
    </location>
</feature>
<feature type="compositionally biased region" description="Polar residues" evidence="1">
    <location>
        <begin position="70"/>
        <end position="84"/>
    </location>
</feature>
<accession>A0A2P5HMX0</accession>
<keyword evidence="2" id="KW-0472">Membrane</keyword>
<feature type="compositionally biased region" description="Low complexity" evidence="1">
    <location>
        <begin position="171"/>
        <end position="185"/>
    </location>
</feature>
<protein>
    <submittedName>
        <fullName evidence="3">Uncharacterized protein</fullName>
    </submittedName>
</protein>
<feature type="region of interest" description="Disordered" evidence="1">
    <location>
        <begin position="355"/>
        <end position="437"/>
    </location>
</feature>
<dbReference type="Proteomes" id="UP000094444">
    <property type="component" value="Unassembled WGS sequence"/>
</dbReference>
<proteinExistence type="predicted"/>
<sequence>MGNTLSILTNKTFVGYATLLIACGAFIFSRQNGKQAKQQKTASQKQRVQDSRDQPKKENKAKRQRMESFASESSRQPQPNPQSKSYATATSSTAKHDSSDEGIGNREFAKQMAQNKKNKFAPKVNNEQKQKSVKQSKAKDLGRDTPADNGKASAPSAPSSTTGIDGDDDQSSAASPVVSAADPDPTGISDMLEQPSSGPSVLRLTDTAEKQQKLRQAKSPQPTETKKQRQNRQKAERAKAQREEDEKARKVLLEAQRRAAREAEGRAAKDGSTFTAAPKSSAWTQVNGKSGKSAQPAEPAPVQPLDTFENTPKASAAAPAAPAQKKENAKQNGGKTSWADIPYSEEEQLKMLEQEAEEWVPVSKSRKKKAKNTNAVSETDESAAENYTATTGTKPASKANDVNGRPKAKALPSQSSFAALSDDGANLADQQEQEWDV</sequence>
<feature type="transmembrane region" description="Helical" evidence="2">
    <location>
        <begin position="12"/>
        <end position="29"/>
    </location>
</feature>
<feature type="region of interest" description="Disordered" evidence="1">
    <location>
        <begin position="31"/>
        <end position="342"/>
    </location>
</feature>
<evidence type="ECO:0000256" key="1">
    <source>
        <dbReference type="SAM" id="MobiDB-lite"/>
    </source>
</evidence>
<comment type="caution">
    <text evidence="3">The sequence shown here is derived from an EMBL/GenBank/DDBJ whole genome shotgun (WGS) entry which is preliminary data.</text>
</comment>
<name>A0A2P5HMX0_DIAHE</name>
<feature type="compositionally biased region" description="Basic and acidic residues" evidence="1">
    <location>
        <begin position="94"/>
        <end position="109"/>
    </location>
</feature>
<evidence type="ECO:0000256" key="2">
    <source>
        <dbReference type="SAM" id="Phobius"/>
    </source>
</evidence>
<feature type="compositionally biased region" description="Low complexity" evidence="1">
    <location>
        <begin position="34"/>
        <end position="46"/>
    </location>
</feature>
<dbReference type="AlphaFoldDB" id="A0A2P5HMX0"/>
<feature type="compositionally biased region" description="Basic and acidic residues" evidence="1">
    <location>
        <begin position="137"/>
        <end position="146"/>
    </location>
</feature>
<evidence type="ECO:0000313" key="3">
    <source>
        <dbReference type="EMBL" id="POS71581.1"/>
    </source>
</evidence>
<dbReference type="InParanoid" id="A0A2P5HMX0"/>
<keyword evidence="2" id="KW-0812">Transmembrane</keyword>
<organism evidence="3 4">
    <name type="scientific">Diaporthe helianthi</name>
    <dbReference type="NCBI Taxonomy" id="158607"/>
    <lineage>
        <taxon>Eukaryota</taxon>
        <taxon>Fungi</taxon>
        <taxon>Dikarya</taxon>
        <taxon>Ascomycota</taxon>
        <taxon>Pezizomycotina</taxon>
        <taxon>Sordariomycetes</taxon>
        <taxon>Sordariomycetidae</taxon>
        <taxon>Diaporthales</taxon>
        <taxon>Diaporthaceae</taxon>
        <taxon>Diaporthe</taxon>
    </lineage>
</organism>
<gene>
    <name evidence="3" type="ORF">DHEL01_v210021</name>
</gene>
<feature type="compositionally biased region" description="Polar residues" evidence="1">
    <location>
        <begin position="385"/>
        <end position="394"/>
    </location>
</feature>
<dbReference type="OrthoDB" id="4207724at2759"/>